<dbReference type="VEuPathDB" id="TrichDB:TRFO_29290"/>
<dbReference type="PANTHER" id="PTHR21580">
    <property type="entry name" value="SHIPPO-1-RELATED"/>
    <property type="match status" value="1"/>
</dbReference>
<proteinExistence type="predicted"/>
<feature type="region of interest" description="Disordered" evidence="1">
    <location>
        <begin position="181"/>
        <end position="224"/>
    </location>
</feature>
<gene>
    <name evidence="2" type="ORF">TRFO_29290</name>
</gene>
<dbReference type="InterPro" id="IPR010736">
    <property type="entry name" value="SHIPPO-rpt"/>
</dbReference>
<feature type="region of interest" description="Disordered" evidence="1">
    <location>
        <begin position="46"/>
        <end position="91"/>
    </location>
</feature>
<comment type="caution">
    <text evidence="2">The sequence shown here is derived from an EMBL/GenBank/DDBJ whole genome shotgun (WGS) entry which is preliminary data.</text>
</comment>
<protein>
    <submittedName>
        <fullName evidence="2">Uncharacterized protein</fullName>
    </submittedName>
</protein>
<evidence type="ECO:0000313" key="3">
    <source>
        <dbReference type="Proteomes" id="UP000179807"/>
    </source>
</evidence>
<name>A0A1J4JXC4_9EUKA</name>
<feature type="compositionally biased region" description="Basic and acidic residues" evidence="1">
    <location>
        <begin position="201"/>
        <end position="211"/>
    </location>
</feature>
<accession>A0A1J4JXC4</accession>
<dbReference type="OrthoDB" id="429991at2759"/>
<feature type="region of interest" description="Disordered" evidence="1">
    <location>
        <begin position="301"/>
        <end position="391"/>
    </location>
</feature>
<dbReference type="EMBL" id="MLAK01000831">
    <property type="protein sequence ID" value="OHT03314.1"/>
    <property type="molecule type" value="Genomic_DNA"/>
</dbReference>
<evidence type="ECO:0000256" key="1">
    <source>
        <dbReference type="SAM" id="MobiDB-lite"/>
    </source>
</evidence>
<reference evidence="2" key="1">
    <citation type="submission" date="2016-10" db="EMBL/GenBank/DDBJ databases">
        <authorList>
            <person name="Benchimol M."/>
            <person name="Almeida L.G."/>
            <person name="Vasconcelos A.T."/>
            <person name="Perreira-Neves A."/>
            <person name="Rosa I.A."/>
            <person name="Tasca T."/>
            <person name="Bogo M.R."/>
            <person name="de Souza W."/>
        </authorList>
    </citation>
    <scope>NUCLEOTIDE SEQUENCE [LARGE SCALE GENOMIC DNA]</scope>
    <source>
        <strain evidence="2">K</strain>
    </source>
</reference>
<dbReference type="Proteomes" id="UP000179807">
    <property type="component" value="Unassembled WGS sequence"/>
</dbReference>
<dbReference type="RefSeq" id="XP_068356450.1">
    <property type="nucleotide sequence ID" value="XM_068506696.1"/>
</dbReference>
<dbReference type="GeneID" id="94841400"/>
<feature type="region of interest" description="Disordered" evidence="1">
    <location>
        <begin position="1"/>
        <end position="23"/>
    </location>
</feature>
<evidence type="ECO:0000313" key="2">
    <source>
        <dbReference type="EMBL" id="OHT03314.1"/>
    </source>
</evidence>
<dbReference type="Pfam" id="PF07004">
    <property type="entry name" value="SHIPPO-rpt"/>
    <property type="match status" value="4"/>
</dbReference>
<sequence length="391" mass="43766">MTLDIFSTISQRNTNPGPGAYSTESYRSVGEKYSIKCNIRPKYGTKPPLTSEIDFPKEYSSMSKRGKTISPKYKTRQSEPTPGPEYLPDPREQFSKSVCIKKKYEDPDTSMYPGPGTYSPGELSKTRVPPMCGRSKIVLSDVPDSPGPAAYDVLHKFGGNPRYSIRPKTAEIADRSLNLGIAHNNPPKLGEDTPSWTIPKSGRDDEKDRKVPGPGTYEQDRPRTSKLAPYIRPKTPMKAPEFADVPLENTSVFPKIKQKTIGIKTESDFWGGRNRNPGPSYMPGSALSRRSYTIGEKFKIKDNMETPGPSDYNPHDTRLPREPIFTVKGPMSRDDWLPNEKGLPGPGQFNLRSEPPNPKWIIGERSISRTNRSRSSQRDLLTSRKAKSSLK</sequence>
<feature type="region of interest" description="Disordered" evidence="1">
    <location>
        <begin position="268"/>
        <end position="287"/>
    </location>
</feature>
<organism evidence="2 3">
    <name type="scientific">Tritrichomonas foetus</name>
    <dbReference type="NCBI Taxonomy" id="1144522"/>
    <lineage>
        <taxon>Eukaryota</taxon>
        <taxon>Metamonada</taxon>
        <taxon>Parabasalia</taxon>
        <taxon>Tritrichomonadida</taxon>
        <taxon>Tritrichomonadidae</taxon>
        <taxon>Tritrichomonas</taxon>
    </lineage>
</organism>
<dbReference type="AlphaFoldDB" id="A0A1J4JXC4"/>
<dbReference type="InterPro" id="IPR051291">
    <property type="entry name" value="CIMAP"/>
</dbReference>
<keyword evidence="3" id="KW-1185">Reference proteome</keyword>